<name>A0A9Q3F1F2_9BASI</name>
<evidence type="ECO:0000313" key="3">
    <source>
        <dbReference type="EMBL" id="MBW0531933.1"/>
    </source>
</evidence>
<comment type="caution">
    <text evidence="3">The sequence shown here is derived from an EMBL/GenBank/DDBJ whole genome shotgun (WGS) entry which is preliminary data.</text>
</comment>
<dbReference type="PANTHER" id="PTHR37984">
    <property type="entry name" value="PROTEIN CBG26694"/>
    <property type="match status" value="1"/>
</dbReference>
<evidence type="ECO:0000256" key="1">
    <source>
        <dbReference type="SAM" id="MobiDB-lite"/>
    </source>
</evidence>
<reference evidence="3" key="1">
    <citation type="submission" date="2021-03" db="EMBL/GenBank/DDBJ databases">
        <title>Draft genome sequence of rust myrtle Austropuccinia psidii MF-1, a brazilian biotype.</title>
        <authorList>
            <person name="Quecine M.C."/>
            <person name="Pachon D.M.R."/>
            <person name="Bonatelli M.L."/>
            <person name="Correr F.H."/>
            <person name="Franceschini L.M."/>
            <person name="Leite T.F."/>
            <person name="Margarido G.R.A."/>
            <person name="Almeida C.A."/>
            <person name="Ferrarezi J.A."/>
            <person name="Labate C.A."/>
        </authorList>
    </citation>
    <scope>NUCLEOTIDE SEQUENCE</scope>
    <source>
        <strain evidence="3">MF-1</strain>
    </source>
</reference>
<evidence type="ECO:0000313" key="4">
    <source>
        <dbReference type="Proteomes" id="UP000765509"/>
    </source>
</evidence>
<evidence type="ECO:0000259" key="2">
    <source>
        <dbReference type="Pfam" id="PF17921"/>
    </source>
</evidence>
<gene>
    <name evidence="3" type="ORF">O181_071648</name>
</gene>
<accession>A0A9Q3F1F2</accession>
<dbReference type="Gene3D" id="1.10.340.70">
    <property type="match status" value="1"/>
</dbReference>
<feature type="region of interest" description="Disordered" evidence="1">
    <location>
        <begin position="69"/>
        <end position="88"/>
    </location>
</feature>
<dbReference type="PANTHER" id="PTHR37984:SF15">
    <property type="entry name" value="INTEGRASE CATALYTIC DOMAIN-CONTAINING PROTEIN"/>
    <property type="match status" value="1"/>
</dbReference>
<dbReference type="Proteomes" id="UP000765509">
    <property type="component" value="Unassembled WGS sequence"/>
</dbReference>
<organism evidence="3 4">
    <name type="scientific">Austropuccinia psidii MF-1</name>
    <dbReference type="NCBI Taxonomy" id="1389203"/>
    <lineage>
        <taxon>Eukaryota</taxon>
        <taxon>Fungi</taxon>
        <taxon>Dikarya</taxon>
        <taxon>Basidiomycota</taxon>
        <taxon>Pucciniomycotina</taxon>
        <taxon>Pucciniomycetes</taxon>
        <taxon>Pucciniales</taxon>
        <taxon>Sphaerophragmiaceae</taxon>
        <taxon>Austropuccinia</taxon>
    </lineage>
</organism>
<feature type="domain" description="Integrase zinc-binding" evidence="2">
    <location>
        <begin position="172"/>
        <end position="229"/>
    </location>
</feature>
<dbReference type="InterPro" id="IPR050951">
    <property type="entry name" value="Retrovirus_Pol_polyprotein"/>
</dbReference>
<dbReference type="EMBL" id="AVOT02037264">
    <property type="protein sequence ID" value="MBW0531933.1"/>
    <property type="molecule type" value="Genomic_DNA"/>
</dbReference>
<dbReference type="InterPro" id="IPR041588">
    <property type="entry name" value="Integrase_H2C2"/>
</dbReference>
<dbReference type="AlphaFoldDB" id="A0A9Q3F1F2"/>
<protein>
    <recommendedName>
        <fullName evidence="2">Integrase zinc-binding domain-containing protein</fullName>
    </recommendedName>
</protein>
<dbReference type="Pfam" id="PF17921">
    <property type="entry name" value="Integrase_H2C2"/>
    <property type="match status" value="1"/>
</dbReference>
<sequence length="297" mass="35163">MLRCKIAIQQYRGNMAIIYKEGNSHTNADCLSRCKLENIKRNPAYDPEVAANIPIHFMEIERRKKFRPSEWAAESGTSDREDTKPERTEAPILGISSSELYHELFSSVIKTYAKHKQCSILVQLLQQKYMNPELESQLEEPWLRDCKVNKRLLIDGLLCHREKNTSALTVIDRDHISLILKEFHDYPYMRHMSEDRTKERVTRTAWWPQWEQELSEYIIMCERFQKENRKHGKRYWLIKHIGEPKSPWETIKMDWVTGFVPGGKENFNACLVIVDRYSKSERFLPCHKEDKAMDTAL</sequence>
<feature type="compositionally biased region" description="Basic and acidic residues" evidence="1">
    <location>
        <begin position="77"/>
        <end position="88"/>
    </location>
</feature>
<proteinExistence type="predicted"/>
<keyword evidence="4" id="KW-1185">Reference proteome</keyword>